<keyword evidence="2" id="KW-1185">Reference proteome</keyword>
<accession>A0ABP8JPF5</accession>
<evidence type="ECO:0008006" key="3">
    <source>
        <dbReference type="Google" id="ProtNLM"/>
    </source>
</evidence>
<reference evidence="2" key="1">
    <citation type="journal article" date="2019" name="Int. J. Syst. Evol. Microbiol.">
        <title>The Global Catalogue of Microorganisms (GCM) 10K type strain sequencing project: providing services to taxonomists for standard genome sequencing and annotation.</title>
        <authorList>
            <consortium name="The Broad Institute Genomics Platform"/>
            <consortium name="The Broad Institute Genome Sequencing Center for Infectious Disease"/>
            <person name="Wu L."/>
            <person name="Ma J."/>
        </authorList>
    </citation>
    <scope>NUCLEOTIDE SEQUENCE [LARGE SCALE GENOMIC DNA]</scope>
    <source>
        <strain evidence="2">JCM 17924</strain>
    </source>
</reference>
<evidence type="ECO:0000313" key="2">
    <source>
        <dbReference type="Proteomes" id="UP001500454"/>
    </source>
</evidence>
<dbReference type="RefSeq" id="WP_345228161.1">
    <property type="nucleotide sequence ID" value="NZ_BAABHA010000016.1"/>
</dbReference>
<dbReference type="Proteomes" id="UP001500454">
    <property type="component" value="Unassembled WGS sequence"/>
</dbReference>
<evidence type="ECO:0000313" key="1">
    <source>
        <dbReference type="EMBL" id="GAA4393971.1"/>
    </source>
</evidence>
<dbReference type="EMBL" id="BAABHA010000016">
    <property type="protein sequence ID" value="GAA4393971.1"/>
    <property type="molecule type" value="Genomic_DNA"/>
</dbReference>
<gene>
    <name evidence="1" type="ORF">GCM10023186_46030</name>
</gene>
<proteinExistence type="predicted"/>
<organism evidence="1 2">
    <name type="scientific">Hymenobacter koreensis</name>
    <dbReference type="NCBI Taxonomy" id="1084523"/>
    <lineage>
        <taxon>Bacteria</taxon>
        <taxon>Pseudomonadati</taxon>
        <taxon>Bacteroidota</taxon>
        <taxon>Cytophagia</taxon>
        <taxon>Cytophagales</taxon>
        <taxon>Hymenobacteraceae</taxon>
        <taxon>Hymenobacter</taxon>
    </lineage>
</organism>
<comment type="caution">
    <text evidence="1">The sequence shown here is derived from an EMBL/GenBank/DDBJ whole genome shotgun (WGS) entry which is preliminary data.</text>
</comment>
<protein>
    <recommendedName>
        <fullName evidence="3">CD-NTase associated protein 4-like DNA endonuclease domain-containing protein</fullName>
    </recommendedName>
</protein>
<name>A0ABP8JPF5_9BACT</name>
<sequence>MQSPNTDANAGVQAGVGFDFQRNTCVYILLDQYNLLKNQNYFVMLEHYDDIVFAFNNDEGEISEVKIYQAKKSATVWTVGQLYEILTKMCDAGIGVMNDKLSKASDYCQHSYFITNNTITIEYKCSKSNKKLKAYVNETNDTVSYKSLHPDCQTVLKKGNKDFKFNSNQLIHLTNINFNYIDFGRNTKSQLQHLTGKFQEVFGNKISDHSAARDTLIKELKKIETTYNQGHQPKLSDASKKITSNKINEIINVITTKNLAIEFCRKKAEDICSKLLINVIDAMSFELDFENSLDNFKDLNQGEHQKIIHFIRGKKDNFVNFTDSVACIKSLHDDFISEQNSALSPTQLKAAIASGYFLTLTQK</sequence>